<evidence type="ECO:0000256" key="1">
    <source>
        <dbReference type="SAM" id="Phobius"/>
    </source>
</evidence>
<gene>
    <name evidence="2" type="ORF">ENO47_03320</name>
</gene>
<keyword evidence="1" id="KW-0472">Membrane</keyword>
<feature type="transmembrane region" description="Helical" evidence="1">
    <location>
        <begin position="76"/>
        <end position="97"/>
    </location>
</feature>
<organism evidence="2">
    <name type="scientific">Hydrogenobacter sp</name>
    <dbReference type="NCBI Taxonomy" id="2152829"/>
    <lineage>
        <taxon>Bacteria</taxon>
        <taxon>Pseudomonadati</taxon>
        <taxon>Aquificota</taxon>
        <taxon>Aquificia</taxon>
        <taxon>Aquificales</taxon>
        <taxon>Aquificaceae</taxon>
        <taxon>Hydrogenobacter</taxon>
    </lineage>
</organism>
<dbReference type="EMBL" id="DSFP01000031">
    <property type="protein sequence ID" value="HEW45685.1"/>
    <property type="molecule type" value="Genomic_DNA"/>
</dbReference>
<name>A0A7C2ZK06_9AQUI</name>
<reference evidence="2" key="1">
    <citation type="journal article" date="2020" name="mSystems">
        <title>Genome- and Community-Level Interaction Insights into Carbon Utilization and Element Cycling Functions of Hydrothermarchaeota in Hydrothermal Sediment.</title>
        <authorList>
            <person name="Zhou Z."/>
            <person name="Liu Y."/>
            <person name="Xu W."/>
            <person name="Pan J."/>
            <person name="Luo Z.H."/>
            <person name="Li M."/>
        </authorList>
    </citation>
    <scope>NUCLEOTIDE SEQUENCE [LARGE SCALE GENOMIC DNA]</scope>
    <source>
        <strain evidence="2">SpSt-132</strain>
    </source>
</reference>
<dbReference type="AlphaFoldDB" id="A0A7C2ZK06"/>
<keyword evidence="1" id="KW-1133">Transmembrane helix</keyword>
<keyword evidence="1" id="KW-0812">Transmembrane</keyword>
<evidence type="ECO:0000313" key="2">
    <source>
        <dbReference type="EMBL" id="HEW45685.1"/>
    </source>
</evidence>
<sequence length="203" mass="22927">MKVLIRGVNEGNVDKISEYFVNLGLSPAPLYKSLSENSDQVTIECKEDQFFELKNALAGICEVILMEKKKSPPLPTLSLISLFLDNLLLFYILKLSIYSSDFRIMLGYLFSSSKAQAYFQLILSLFLIVGYYYAFIKTKEAPPIARLLEIRYQKDQNWVILAYSLPLIGLYLISSGIPFGRLLGLAMLSFSVGILVYSSVKFS</sequence>
<accession>A0A7C2ZK06</accession>
<feature type="transmembrane region" description="Helical" evidence="1">
    <location>
        <begin position="179"/>
        <end position="200"/>
    </location>
</feature>
<protein>
    <submittedName>
        <fullName evidence="2">Uncharacterized protein</fullName>
    </submittedName>
</protein>
<feature type="transmembrane region" description="Helical" evidence="1">
    <location>
        <begin position="117"/>
        <end position="136"/>
    </location>
</feature>
<proteinExistence type="predicted"/>
<feature type="transmembrane region" description="Helical" evidence="1">
    <location>
        <begin position="157"/>
        <end position="173"/>
    </location>
</feature>
<comment type="caution">
    <text evidence="2">The sequence shown here is derived from an EMBL/GenBank/DDBJ whole genome shotgun (WGS) entry which is preliminary data.</text>
</comment>